<organism evidence="1 2">
    <name type="scientific">Methylocystis echinoides</name>
    <dbReference type="NCBI Taxonomy" id="29468"/>
    <lineage>
        <taxon>Bacteria</taxon>
        <taxon>Pseudomonadati</taxon>
        <taxon>Pseudomonadota</taxon>
        <taxon>Alphaproteobacteria</taxon>
        <taxon>Hyphomicrobiales</taxon>
        <taxon>Methylocystaceae</taxon>
        <taxon>Methylocystis</taxon>
    </lineage>
</organism>
<comment type="caution">
    <text evidence="1">The sequence shown here is derived from an EMBL/GenBank/DDBJ whole genome shotgun (WGS) entry which is preliminary data.</text>
</comment>
<proteinExistence type="predicted"/>
<protein>
    <recommendedName>
        <fullName evidence="3">DUF2946 domain-containing protein</fullName>
    </recommendedName>
</protein>
<keyword evidence="2" id="KW-1185">Reference proteome</keyword>
<dbReference type="EMBL" id="BSEC01000001">
    <property type="protein sequence ID" value="GLI93496.1"/>
    <property type="molecule type" value="Genomic_DNA"/>
</dbReference>
<reference evidence="1" key="1">
    <citation type="journal article" date="2023" name="Int. J. Syst. Evol. Microbiol.">
        <title>Methylocystis iwaonis sp. nov., a type II methane-oxidizing bacterium from surface soil of a rice paddy field in Japan, and emended description of the genus Methylocystis (ex Whittenbury et al. 1970) Bowman et al. 1993.</title>
        <authorList>
            <person name="Kaise H."/>
            <person name="Sawadogo J.B."/>
            <person name="Alam M.S."/>
            <person name="Ueno C."/>
            <person name="Dianou D."/>
            <person name="Shinjo R."/>
            <person name="Asakawa S."/>
        </authorList>
    </citation>
    <scope>NUCLEOTIDE SEQUENCE</scope>
    <source>
        <strain evidence="1">LMG27198</strain>
    </source>
</reference>
<gene>
    <name evidence="1" type="ORF">LMG27198_24880</name>
</gene>
<dbReference type="AlphaFoldDB" id="A0A9W6GV64"/>
<dbReference type="InterPro" id="IPR021333">
    <property type="entry name" value="DUF2946"/>
</dbReference>
<dbReference type="Proteomes" id="UP001144323">
    <property type="component" value="Unassembled WGS sequence"/>
</dbReference>
<evidence type="ECO:0000313" key="1">
    <source>
        <dbReference type="EMBL" id="GLI93496.1"/>
    </source>
</evidence>
<dbReference type="Pfam" id="PF11162">
    <property type="entry name" value="DUF2946"/>
    <property type="match status" value="1"/>
</dbReference>
<evidence type="ECO:0000313" key="2">
    <source>
        <dbReference type="Proteomes" id="UP001144323"/>
    </source>
</evidence>
<evidence type="ECO:0008006" key="3">
    <source>
        <dbReference type="Google" id="ProtNLM"/>
    </source>
</evidence>
<sequence length="107" mass="10957">MALLILAQGLALTLGSGVGGLSHGEFCERPSAQLAAGVQSPAPTTDIRHDCAACLACAFGAVIDAATPASFRPQVYPAKVAEAFEAAPALTRRWRAAHTARAPPVFS</sequence>
<name>A0A9W6GV64_9HYPH</name>
<accession>A0A9W6GV64</accession>